<reference evidence="2 4" key="1">
    <citation type="journal article" date="2008" name="Science">
        <title>The Physcomitrella genome reveals evolutionary insights into the conquest of land by plants.</title>
        <authorList>
            <person name="Rensing S."/>
            <person name="Lang D."/>
            <person name="Zimmer A."/>
            <person name="Terry A."/>
            <person name="Salamov A."/>
            <person name="Shapiro H."/>
            <person name="Nishiyama T."/>
            <person name="Perroud P.-F."/>
            <person name="Lindquist E."/>
            <person name="Kamisugi Y."/>
            <person name="Tanahashi T."/>
            <person name="Sakakibara K."/>
            <person name="Fujita T."/>
            <person name="Oishi K."/>
            <person name="Shin-I T."/>
            <person name="Kuroki Y."/>
            <person name="Toyoda A."/>
            <person name="Suzuki Y."/>
            <person name="Hashimoto A."/>
            <person name="Yamaguchi K."/>
            <person name="Sugano A."/>
            <person name="Kohara Y."/>
            <person name="Fujiyama A."/>
            <person name="Anterola A."/>
            <person name="Aoki S."/>
            <person name="Ashton N."/>
            <person name="Barbazuk W.B."/>
            <person name="Barker E."/>
            <person name="Bennetzen J."/>
            <person name="Bezanilla M."/>
            <person name="Blankenship R."/>
            <person name="Cho S.H."/>
            <person name="Dutcher S."/>
            <person name="Estelle M."/>
            <person name="Fawcett J.A."/>
            <person name="Gundlach H."/>
            <person name="Hanada K."/>
            <person name="Heyl A."/>
            <person name="Hicks K.A."/>
            <person name="Hugh J."/>
            <person name="Lohr M."/>
            <person name="Mayer K."/>
            <person name="Melkozernov A."/>
            <person name="Murata T."/>
            <person name="Nelson D."/>
            <person name="Pils B."/>
            <person name="Prigge M."/>
            <person name="Reiss B."/>
            <person name="Renner T."/>
            <person name="Rombauts S."/>
            <person name="Rushton P."/>
            <person name="Sanderfoot A."/>
            <person name="Schween G."/>
            <person name="Shiu S.-H."/>
            <person name="Stueber K."/>
            <person name="Theodoulou F.L."/>
            <person name="Tu H."/>
            <person name="Van de Peer Y."/>
            <person name="Verrier P.J."/>
            <person name="Waters E."/>
            <person name="Wood A."/>
            <person name="Yang L."/>
            <person name="Cove D."/>
            <person name="Cuming A."/>
            <person name="Hasebe M."/>
            <person name="Lucas S."/>
            <person name="Mishler D.B."/>
            <person name="Reski R."/>
            <person name="Grigoriev I."/>
            <person name="Quatrano R.S."/>
            <person name="Boore J.L."/>
        </authorList>
    </citation>
    <scope>NUCLEOTIDE SEQUENCE [LARGE SCALE GENOMIC DNA]</scope>
    <source>
        <strain evidence="3 4">cv. Gransden 2004</strain>
    </source>
</reference>
<organism evidence="2">
    <name type="scientific">Physcomitrium patens</name>
    <name type="common">Spreading-leaved earth moss</name>
    <name type="synonym">Physcomitrella patens</name>
    <dbReference type="NCBI Taxonomy" id="3218"/>
    <lineage>
        <taxon>Eukaryota</taxon>
        <taxon>Viridiplantae</taxon>
        <taxon>Streptophyta</taxon>
        <taxon>Embryophyta</taxon>
        <taxon>Bryophyta</taxon>
        <taxon>Bryophytina</taxon>
        <taxon>Bryopsida</taxon>
        <taxon>Funariidae</taxon>
        <taxon>Funariales</taxon>
        <taxon>Funariaceae</taxon>
        <taxon>Physcomitrium</taxon>
    </lineage>
</organism>
<dbReference type="Proteomes" id="UP000006727">
    <property type="component" value="Chromosome 4"/>
</dbReference>
<dbReference type="Gramene" id="Pp3c4_3260V3.1">
    <property type="protein sequence ID" value="Pp3c4_3260V3.1"/>
    <property type="gene ID" value="Pp3c4_3260"/>
</dbReference>
<protein>
    <recommendedName>
        <fullName evidence="1">Cupin type-2 domain-containing protein</fullName>
    </recommendedName>
</protein>
<dbReference type="EMBL" id="ABEU02000004">
    <property type="protein sequence ID" value="PNR54816.1"/>
    <property type="molecule type" value="Genomic_DNA"/>
</dbReference>
<keyword evidence="4" id="KW-1185">Reference proteome</keyword>
<gene>
    <name evidence="3" type="primary">LOC112281190</name>
    <name evidence="2" type="ORF">PHYPA_005709</name>
</gene>
<reference evidence="3" key="3">
    <citation type="submission" date="2020-12" db="UniProtKB">
        <authorList>
            <consortium name="EnsemblPlants"/>
        </authorList>
    </citation>
    <scope>IDENTIFICATION</scope>
</reference>
<evidence type="ECO:0000259" key="1">
    <source>
        <dbReference type="Pfam" id="PF07883"/>
    </source>
</evidence>
<feature type="domain" description="Cupin type-2" evidence="1">
    <location>
        <begin position="47"/>
        <end position="113"/>
    </location>
</feature>
<dbReference type="GeneID" id="112281190"/>
<dbReference type="EnsemblPlants" id="Pp3c4_3260V3.2">
    <property type="protein sequence ID" value="Pp3c4_3260V3.2"/>
    <property type="gene ID" value="Pp3c4_3260"/>
</dbReference>
<dbReference type="EnsemblPlants" id="Pp3c4_3260V3.1">
    <property type="protein sequence ID" value="Pp3c4_3260V3.1"/>
    <property type="gene ID" value="Pp3c4_3260"/>
</dbReference>
<dbReference type="HOGENOM" id="CLU_103066_3_2_1"/>
<evidence type="ECO:0000313" key="4">
    <source>
        <dbReference type="Proteomes" id="UP000006727"/>
    </source>
</evidence>
<proteinExistence type="predicted"/>
<dbReference type="PANTHER" id="PTHR36440:SF1">
    <property type="entry name" value="PUTATIVE (AFU_ORTHOLOGUE AFUA_8G07350)-RELATED"/>
    <property type="match status" value="1"/>
</dbReference>
<dbReference type="PANTHER" id="PTHR36440">
    <property type="entry name" value="PUTATIVE (AFU_ORTHOLOGUE AFUA_8G07350)-RELATED"/>
    <property type="match status" value="1"/>
</dbReference>
<reference evidence="2 4" key="2">
    <citation type="journal article" date="2018" name="Plant J.">
        <title>The Physcomitrella patens chromosome-scale assembly reveals moss genome structure and evolution.</title>
        <authorList>
            <person name="Lang D."/>
            <person name="Ullrich K.K."/>
            <person name="Murat F."/>
            <person name="Fuchs J."/>
            <person name="Jenkins J."/>
            <person name="Haas F.B."/>
            <person name="Piednoel M."/>
            <person name="Gundlach H."/>
            <person name="Van Bel M."/>
            <person name="Meyberg R."/>
            <person name="Vives C."/>
            <person name="Morata J."/>
            <person name="Symeonidi A."/>
            <person name="Hiss M."/>
            <person name="Muchero W."/>
            <person name="Kamisugi Y."/>
            <person name="Saleh O."/>
            <person name="Blanc G."/>
            <person name="Decker E.L."/>
            <person name="van Gessel N."/>
            <person name="Grimwood J."/>
            <person name="Hayes R.D."/>
            <person name="Graham S.W."/>
            <person name="Gunter L.E."/>
            <person name="McDaniel S.F."/>
            <person name="Hoernstein S.N.W."/>
            <person name="Larsson A."/>
            <person name="Li F.W."/>
            <person name="Perroud P.F."/>
            <person name="Phillips J."/>
            <person name="Ranjan P."/>
            <person name="Rokshar D.S."/>
            <person name="Rothfels C.J."/>
            <person name="Schneider L."/>
            <person name="Shu S."/>
            <person name="Stevenson D.W."/>
            <person name="Thummler F."/>
            <person name="Tillich M."/>
            <person name="Villarreal Aguilar J.C."/>
            <person name="Widiez T."/>
            <person name="Wong G.K."/>
            <person name="Wymore A."/>
            <person name="Zhang Y."/>
            <person name="Zimmer A.D."/>
            <person name="Quatrano R.S."/>
            <person name="Mayer K.F.X."/>
            <person name="Goodstein D."/>
            <person name="Casacuberta J.M."/>
            <person name="Vandepoele K."/>
            <person name="Reski R."/>
            <person name="Cuming A.C."/>
            <person name="Tuskan G.A."/>
            <person name="Maumus F."/>
            <person name="Salse J."/>
            <person name="Schmutz J."/>
            <person name="Rensing S.A."/>
        </authorList>
    </citation>
    <scope>NUCLEOTIDE SEQUENCE [LARGE SCALE GENOMIC DNA]</scope>
    <source>
        <strain evidence="3 4">cv. Gransden 2004</strain>
    </source>
</reference>
<evidence type="ECO:0000313" key="2">
    <source>
        <dbReference type="EMBL" id="PNR54816.1"/>
    </source>
</evidence>
<dbReference type="SUPFAM" id="SSF51182">
    <property type="entry name" value="RmlC-like cupins"/>
    <property type="match status" value="1"/>
</dbReference>
<dbReference type="AlphaFoldDB" id="A9TQC8"/>
<dbReference type="Gramene" id="Pp3c4_3260V3.2">
    <property type="protein sequence ID" value="Pp3c4_3260V3.2"/>
    <property type="gene ID" value="Pp3c4_3260"/>
</dbReference>
<sequence length="140" mass="15780">MDQVLAQNAVYLKQDQGVTVWAFGVMITLRLFGKDTGAHFAVHEDVIMPGLGPPTHHHTREDEYWYVVEGKMKRTRGDEVFHATKGSIIQLPKNVPHNMVNYGDTLARMVVTYPPAGSENWFLDIGEPVKEESTLTNVED</sequence>
<dbReference type="Pfam" id="PF07883">
    <property type="entry name" value="Cupin_2"/>
    <property type="match status" value="1"/>
</dbReference>
<dbReference type="Gene3D" id="2.60.120.10">
    <property type="entry name" value="Jelly Rolls"/>
    <property type="match status" value="1"/>
</dbReference>
<dbReference type="InterPro" id="IPR053146">
    <property type="entry name" value="QDO-like"/>
</dbReference>
<dbReference type="OrthoDB" id="5146446at2759"/>
<dbReference type="InterPro" id="IPR013096">
    <property type="entry name" value="Cupin_2"/>
</dbReference>
<dbReference type="RefSeq" id="XP_024373208.1">
    <property type="nucleotide sequence ID" value="XM_024517440.2"/>
</dbReference>
<evidence type="ECO:0000313" key="3">
    <source>
        <dbReference type="EnsemblPlants" id="Pp3c4_3260V3.1"/>
    </source>
</evidence>
<dbReference type="InterPro" id="IPR014710">
    <property type="entry name" value="RmlC-like_jellyroll"/>
</dbReference>
<accession>A9TQC8</accession>
<dbReference type="InterPro" id="IPR011051">
    <property type="entry name" value="RmlC_Cupin_sf"/>
</dbReference>
<dbReference type="PaxDb" id="3218-PP1S287_35V6.1"/>
<name>A9TQC8_PHYPA</name>